<feature type="region of interest" description="Disordered" evidence="2">
    <location>
        <begin position="1"/>
        <end position="76"/>
    </location>
</feature>
<feature type="region of interest" description="Disordered" evidence="2">
    <location>
        <begin position="98"/>
        <end position="120"/>
    </location>
</feature>
<organism evidence="4 5">
    <name type="scientific">Phasianus colchicus</name>
    <name type="common">Common pheasant</name>
    <dbReference type="NCBI Taxonomy" id="9054"/>
    <lineage>
        <taxon>Eukaryota</taxon>
        <taxon>Metazoa</taxon>
        <taxon>Chordata</taxon>
        <taxon>Craniata</taxon>
        <taxon>Vertebrata</taxon>
        <taxon>Euteleostomi</taxon>
        <taxon>Archelosauria</taxon>
        <taxon>Archosauria</taxon>
        <taxon>Dinosauria</taxon>
        <taxon>Saurischia</taxon>
        <taxon>Theropoda</taxon>
        <taxon>Coelurosauria</taxon>
        <taxon>Aves</taxon>
        <taxon>Neognathae</taxon>
        <taxon>Galloanserae</taxon>
        <taxon>Galliformes</taxon>
        <taxon>Phasianidae</taxon>
        <taxon>Phasianinae</taxon>
        <taxon>Phasianus</taxon>
    </lineage>
</organism>
<dbReference type="PANTHER" id="PTHR21561:SF12">
    <property type="entry name" value="INO80 COMPLEX SUBUNIT B"/>
    <property type="match status" value="1"/>
</dbReference>
<feature type="compositionally biased region" description="Low complexity" evidence="2">
    <location>
        <begin position="14"/>
        <end position="28"/>
    </location>
</feature>
<feature type="domain" description="INO80 complex subunit B-like conserved region" evidence="3">
    <location>
        <begin position="219"/>
        <end position="291"/>
    </location>
</feature>
<feature type="coiled-coil region" evidence="1">
    <location>
        <begin position="222"/>
        <end position="253"/>
    </location>
</feature>
<dbReference type="InterPro" id="IPR006880">
    <property type="entry name" value="INO80B_C"/>
</dbReference>
<evidence type="ECO:0000259" key="3">
    <source>
        <dbReference type="SMART" id="SM01406"/>
    </source>
</evidence>
<evidence type="ECO:0000256" key="2">
    <source>
        <dbReference type="SAM" id="MobiDB-lite"/>
    </source>
</evidence>
<evidence type="ECO:0000313" key="4">
    <source>
        <dbReference type="Ensembl" id="ENSPCLP00000007115.1"/>
    </source>
</evidence>
<dbReference type="Proteomes" id="UP000472261">
    <property type="component" value="Unplaced"/>
</dbReference>
<dbReference type="InterPro" id="IPR007529">
    <property type="entry name" value="Znf_HIT"/>
</dbReference>
<dbReference type="InterPro" id="IPR029523">
    <property type="entry name" value="INO80B/Ies2"/>
</dbReference>
<dbReference type="GO" id="GO:0031011">
    <property type="term" value="C:Ino80 complex"/>
    <property type="evidence" value="ECO:0007669"/>
    <property type="project" value="InterPro"/>
</dbReference>
<dbReference type="Pfam" id="PF04795">
    <property type="entry name" value="PAPA-1"/>
    <property type="match status" value="1"/>
</dbReference>
<dbReference type="SMART" id="SM01406">
    <property type="entry name" value="PAPA-1"/>
    <property type="match status" value="1"/>
</dbReference>
<sequence>RGEAEGPRLLRAVGEGPLPAPGLMAAPAGEEDDGGGHGAHKKKHKKHKKKHKKKHHHEPAAAPEAPQPTAAPRKPQLKLKIKLGGQILGTKSVPTFTVVPEAQSSPSPLMVVDEEDEPTEGVPIEQYRAWLDEDSNLDPSPLPDLDSESCFPAREDEEEEEERWLDALEKGELDDNGELKKEVDESLLTARQRALLHKQQSQPLLELPMGYKAKELTEEMLVKREERARKRRLQAAKKAEENKNQTIERLTKTHKAKVKALRERRARPAACPVVQYRNAADLITVSFPAGAAPPLLPSTAPPVPPAALCGVSGCANRRRYCCSRTGLPLCSLACYKRNLRLQEAAA</sequence>
<dbReference type="Pfam" id="PF04438">
    <property type="entry name" value="zf-HIT"/>
    <property type="match status" value="1"/>
</dbReference>
<proteinExistence type="predicted"/>
<name>A0A669PID5_PHACC</name>
<dbReference type="Ensembl" id="ENSPCLT00000009776.1">
    <property type="protein sequence ID" value="ENSPCLP00000007115.1"/>
    <property type="gene ID" value="ENSPCLG00000005930.1"/>
</dbReference>
<dbReference type="AlphaFoldDB" id="A0A669PID5"/>
<dbReference type="OMA" id="MPCGVIG"/>
<dbReference type="GO" id="GO:0006338">
    <property type="term" value="P:chromatin remodeling"/>
    <property type="evidence" value="ECO:0007669"/>
    <property type="project" value="InterPro"/>
</dbReference>
<feature type="compositionally biased region" description="Basic residues" evidence="2">
    <location>
        <begin position="38"/>
        <end position="57"/>
    </location>
</feature>
<dbReference type="PANTHER" id="PTHR21561">
    <property type="entry name" value="INO80 COMPLEX SUBUNIT B"/>
    <property type="match status" value="1"/>
</dbReference>
<evidence type="ECO:0000256" key="1">
    <source>
        <dbReference type="SAM" id="Coils"/>
    </source>
</evidence>
<keyword evidence="1" id="KW-0175">Coiled coil</keyword>
<accession>A0A669PID5</accession>
<dbReference type="CDD" id="cd23021">
    <property type="entry name" value="zf-HIT_IN80B"/>
    <property type="match status" value="1"/>
</dbReference>
<protein>
    <recommendedName>
        <fullName evidence="3">INO80 complex subunit B-like conserved region domain-containing protein</fullName>
    </recommendedName>
</protein>
<reference evidence="4" key="2">
    <citation type="submission" date="2025-09" db="UniProtKB">
        <authorList>
            <consortium name="Ensembl"/>
        </authorList>
    </citation>
    <scope>IDENTIFICATION</scope>
</reference>
<feature type="region of interest" description="Disordered" evidence="2">
    <location>
        <begin position="132"/>
        <end position="160"/>
    </location>
</feature>
<keyword evidence="5" id="KW-1185">Reference proteome</keyword>
<evidence type="ECO:0000313" key="5">
    <source>
        <dbReference type="Proteomes" id="UP000472261"/>
    </source>
</evidence>
<reference evidence="4" key="1">
    <citation type="submission" date="2025-08" db="UniProtKB">
        <authorList>
            <consortium name="Ensembl"/>
        </authorList>
    </citation>
    <scope>IDENTIFICATION</scope>
</reference>